<sequence>MSNESKQEYLATIRTRYLSSSKKEKEKILDEFCANCSYNRKYAIRLLNSKPTTKRKKKNVGRKKKYHKEEIIVFLKTLWKATNLICSKRLKTIISLWLPYYSAELSEESKKLLQEISAATIDRLLEPSRKRFKKMGFATTRPGS</sequence>
<dbReference type="AlphaFoldDB" id="A0A3B1BHF4"/>
<proteinExistence type="predicted"/>
<gene>
    <name evidence="1" type="ORF">MNBD_IGNAVI01-2991</name>
</gene>
<accession>A0A3B1BHF4</accession>
<dbReference type="EMBL" id="UOGD01000083">
    <property type="protein sequence ID" value="VAX17736.1"/>
    <property type="molecule type" value="Genomic_DNA"/>
</dbReference>
<protein>
    <recommendedName>
        <fullName evidence="2">Mobile element protein</fullName>
    </recommendedName>
</protein>
<evidence type="ECO:0008006" key="2">
    <source>
        <dbReference type="Google" id="ProtNLM"/>
    </source>
</evidence>
<evidence type="ECO:0000313" key="1">
    <source>
        <dbReference type="EMBL" id="VAX17736.1"/>
    </source>
</evidence>
<name>A0A3B1BHF4_9ZZZZ</name>
<organism evidence="1">
    <name type="scientific">hydrothermal vent metagenome</name>
    <dbReference type="NCBI Taxonomy" id="652676"/>
    <lineage>
        <taxon>unclassified sequences</taxon>
        <taxon>metagenomes</taxon>
        <taxon>ecological metagenomes</taxon>
    </lineage>
</organism>
<reference evidence="1" key="1">
    <citation type="submission" date="2018-06" db="EMBL/GenBank/DDBJ databases">
        <authorList>
            <person name="Zhirakovskaya E."/>
        </authorList>
    </citation>
    <scope>NUCLEOTIDE SEQUENCE</scope>
</reference>